<feature type="region of interest" description="Disordered" evidence="1">
    <location>
        <begin position="1"/>
        <end position="22"/>
    </location>
</feature>
<sequence length="422" mass="47610">MDDNHLTNQEIPRPTASEQAQTSGSSNLLDLLFGDLGFTVLDHCTALSLVRLCKANHDARRAVTDYIDSSFNIDKILSRYFSDPKSFRSLQSQTGTLISGSTALQFFDRSFYPESDLDLYVHMSWRIRVAQWLFNEGYIFVPSEKQDPNFDVAINHQRLLRGRARYVMTGVAGVFTFVKRLVNSPFSERKVQMIIAAFTPMEVILNFHSTCVMNVISFEKAYCLFPRATLEERISLCVARSRRAGDPAAAMRKYQERGWIVSPSCSEAQTQRLFTNGNRFLGDRFTWSIPLNIAGVSLPGALTLSSTPLSQDPVVASNWVFHTIPGRGAKATYNIITNHLLYYEYVGRHGTGTQGLEVLLRENGTLQALQALRGAERKYFDDQFVSFTYLCELATERVAQEAARLLERIISDIGEMFINSVV</sequence>
<evidence type="ECO:0000313" key="3">
    <source>
        <dbReference type="Proteomes" id="UP001212997"/>
    </source>
</evidence>
<gene>
    <name evidence="2" type="ORF">NLI96_g2797</name>
</gene>
<dbReference type="EMBL" id="JANAWD010000065">
    <property type="protein sequence ID" value="KAJ3488509.1"/>
    <property type="molecule type" value="Genomic_DNA"/>
</dbReference>
<dbReference type="AlphaFoldDB" id="A0AAD5YG98"/>
<accession>A0AAD5YG98</accession>
<dbReference type="Proteomes" id="UP001212997">
    <property type="component" value="Unassembled WGS sequence"/>
</dbReference>
<reference evidence="2" key="1">
    <citation type="submission" date="2022-07" db="EMBL/GenBank/DDBJ databases">
        <title>Genome Sequence of Physisporinus lineatus.</title>
        <authorList>
            <person name="Buettner E."/>
        </authorList>
    </citation>
    <scope>NUCLEOTIDE SEQUENCE</scope>
    <source>
        <strain evidence="2">VT162</strain>
    </source>
</reference>
<proteinExistence type="predicted"/>
<evidence type="ECO:0000313" key="2">
    <source>
        <dbReference type="EMBL" id="KAJ3488509.1"/>
    </source>
</evidence>
<name>A0AAD5YG98_9APHY</name>
<keyword evidence="3" id="KW-1185">Reference proteome</keyword>
<organism evidence="2 3">
    <name type="scientific">Meripilus lineatus</name>
    <dbReference type="NCBI Taxonomy" id="2056292"/>
    <lineage>
        <taxon>Eukaryota</taxon>
        <taxon>Fungi</taxon>
        <taxon>Dikarya</taxon>
        <taxon>Basidiomycota</taxon>
        <taxon>Agaricomycotina</taxon>
        <taxon>Agaricomycetes</taxon>
        <taxon>Polyporales</taxon>
        <taxon>Meripilaceae</taxon>
        <taxon>Meripilus</taxon>
    </lineage>
</organism>
<comment type="caution">
    <text evidence="2">The sequence shown here is derived from an EMBL/GenBank/DDBJ whole genome shotgun (WGS) entry which is preliminary data.</text>
</comment>
<evidence type="ECO:0000256" key="1">
    <source>
        <dbReference type="SAM" id="MobiDB-lite"/>
    </source>
</evidence>
<protein>
    <submittedName>
        <fullName evidence="2">Uncharacterized protein</fullName>
    </submittedName>
</protein>